<sequence>MKLLDTLFKAIDVKVHGGFPSLDGDYFYLPHLEADEVINTSEEPEAGAVDDEEDFVNFEDFDDEDLPIHRLKMVKKNDDQDLQERKRMALLFFLSLAVVLAPLSFLDKVLMFIFVQWFYATTWNSPNPLNIGFSVDAVGLQHE</sequence>
<evidence type="ECO:0000313" key="1">
    <source>
        <dbReference type="EMBL" id="CAD7228321.1"/>
    </source>
</evidence>
<accession>A0A7R8WG66</accession>
<dbReference type="EMBL" id="OB661481">
    <property type="protein sequence ID" value="CAD7228321.1"/>
    <property type="molecule type" value="Genomic_DNA"/>
</dbReference>
<gene>
    <name evidence="1" type="ORF">CTOB1V02_LOCUS6208</name>
</gene>
<protein>
    <submittedName>
        <fullName evidence="1">Uncharacterized protein</fullName>
    </submittedName>
</protein>
<reference evidence="1" key="1">
    <citation type="submission" date="2020-11" db="EMBL/GenBank/DDBJ databases">
        <authorList>
            <person name="Tran Van P."/>
        </authorList>
    </citation>
    <scope>NUCLEOTIDE SEQUENCE</scope>
</reference>
<organism evidence="1">
    <name type="scientific">Cyprideis torosa</name>
    <dbReference type="NCBI Taxonomy" id="163714"/>
    <lineage>
        <taxon>Eukaryota</taxon>
        <taxon>Metazoa</taxon>
        <taxon>Ecdysozoa</taxon>
        <taxon>Arthropoda</taxon>
        <taxon>Crustacea</taxon>
        <taxon>Oligostraca</taxon>
        <taxon>Ostracoda</taxon>
        <taxon>Podocopa</taxon>
        <taxon>Podocopida</taxon>
        <taxon>Cytherocopina</taxon>
        <taxon>Cytheroidea</taxon>
        <taxon>Cytherideidae</taxon>
        <taxon>Cyprideis</taxon>
    </lineage>
</organism>
<proteinExistence type="predicted"/>
<dbReference type="AlphaFoldDB" id="A0A7R8WG66"/>
<name>A0A7R8WG66_9CRUS</name>